<dbReference type="PROSITE" id="PS51257">
    <property type="entry name" value="PROKAR_LIPOPROTEIN"/>
    <property type="match status" value="1"/>
</dbReference>
<dbReference type="SUPFAM" id="SSF50952">
    <property type="entry name" value="Soluble quinoprotein glucose dehydrogenase"/>
    <property type="match status" value="1"/>
</dbReference>
<organism evidence="2 3">
    <name type="scientific">Bacillus timonensis</name>
    <dbReference type="NCBI Taxonomy" id="1033734"/>
    <lineage>
        <taxon>Bacteria</taxon>
        <taxon>Bacillati</taxon>
        <taxon>Bacillota</taxon>
        <taxon>Bacilli</taxon>
        <taxon>Bacillales</taxon>
        <taxon>Bacillaceae</taxon>
        <taxon>Bacillus</taxon>
    </lineage>
</organism>
<dbReference type="InterPro" id="IPR011041">
    <property type="entry name" value="Quinoprot_gluc/sorb_DH_b-prop"/>
</dbReference>
<name>A0A4S3PKY7_9BACI</name>
<keyword evidence="3" id="KW-1185">Reference proteome</keyword>
<dbReference type="PANTHER" id="PTHR19328:SF13">
    <property type="entry name" value="HIPL1 PROTEIN"/>
    <property type="match status" value="1"/>
</dbReference>
<gene>
    <name evidence="2" type="ORF">E1I69_19830</name>
</gene>
<dbReference type="RefSeq" id="WP_136381303.1">
    <property type="nucleotide sequence ID" value="NZ_SLUB01000053.1"/>
</dbReference>
<dbReference type="InterPro" id="IPR011042">
    <property type="entry name" value="6-blade_b-propeller_TolB-like"/>
</dbReference>
<dbReference type="EMBL" id="SLUB01000053">
    <property type="protein sequence ID" value="THE10130.1"/>
    <property type="molecule type" value="Genomic_DNA"/>
</dbReference>
<comment type="caution">
    <text evidence="2">The sequence shown here is derived from an EMBL/GenBank/DDBJ whole genome shotgun (WGS) entry which is preliminary data.</text>
</comment>
<dbReference type="Pfam" id="PF07995">
    <property type="entry name" value="GSDH"/>
    <property type="match status" value="1"/>
</dbReference>
<accession>A0A4S3PKY7</accession>
<evidence type="ECO:0000259" key="1">
    <source>
        <dbReference type="Pfam" id="PF07995"/>
    </source>
</evidence>
<protein>
    <submittedName>
        <fullName evidence="2">Quinoprotein glucose dehydrogenase</fullName>
    </submittedName>
</protein>
<dbReference type="STRING" id="1033734.GCA_000285535_01710"/>
<evidence type="ECO:0000313" key="3">
    <source>
        <dbReference type="Proteomes" id="UP000306477"/>
    </source>
</evidence>
<evidence type="ECO:0000313" key="2">
    <source>
        <dbReference type="EMBL" id="THE10130.1"/>
    </source>
</evidence>
<dbReference type="AlphaFoldDB" id="A0A4S3PKY7"/>
<reference evidence="2 3" key="1">
    <citation type="journal article" date="2019" name="Indoor Air">
        <title>Impacts of indoor surface finishes on bacterial viability.</title>
        <authorList>
            <person name="Hu J."/>
            <person name="Maamar S.B."/>
            <person name="Glawe A.J."/>
            <person name="Gottel N."/>
            <person name="Gilbert J.A."/>
            <person name="Hartmann E.M."/>
        </authorList>
    </citation>
    <scope>NUCLEOTIDE SEQUENCE [LARGE SCALE GENOMIC DNA]</scope>
    <source>
        <strain evidence="2 3">AF060A6</strain>
    </source>
</reference>
<dbReference type="OrthoDB" id="9770043at2"/>
<dbReference type="PANTHER" id="PTHR19328">
    <property type="entry name" value="HEDGEHOG-INTERACTING PROTEIN"/>
    <property type="match status" value="1"/>
</dbReference>
<dbReference type="Gene3D" id="2.120.10.30">
    <property type="entry name" value="TolB, C-terminal domain"/>
    <property type="match status" value="1"/>
</dbReference>
<dbReference type="InterPro" id="IPR012938">
    <property type="entry name" value="Glc/Sorbosone_DH"/>
</dbReference>
<proteinExistence type="predicted"/>
<sequence length="354" mass="39383">MKKLSLFLIFNIMIGCSQDENLDGPAVKETVSNPVIIATNLTIPWMITKTDGIFFIPERIGKLSEIEEASGQVIPQQLKLQKEILDQGEGGFLGFTLAPDFQNSNEAFMYHTYMEDGNILNRVILVERNGSSWVEKLVLLEGIPGGRIHNGGRIKIGPDDKLYVTAGDAGIPENAQDVTSLAGKILRMNLDGSIPTDNPFPNSYVYTYGHRNPQGLVWDEKGTLYSTEHGQRAHDEINLLEPGKNYGWPIIEGSETKPGMVTPIYQTGEETWAPSGIDYANGKLYIATLRGSKVRSYEIESGRIEVILDINSRMRDIYIEDNTLYTITNNKDGRGNPKEDDDKLLSISLTGIRK</sequence>
<feature type="domain" description="Glucose/Sorbosone dehydrogenase" evidence="1">
    <location>
        <begin position="42"/>
        <end position="334"/>
    </location>
</feature>
<dbReference type="Proteomes" id="UP000306477">
    <property type="component" value="Unassembled WGS sequence"/>
</dbReference>